<accession>A0A2S9V7S4</accession>
<dbReference type="GO" id="GO:0005886">
    <property type="term" value="C:plasma membrane"/>
    <property type="evidence" value="ECO:0007669"/>
    <property type="project" value="UniProtKB-SubCell"/>
</dbReference>
<feature type="transmembrane region" description="Helical" evidence="6">
    <location>
        <begin position="76"/>
        <end position="105"/>
    </location>
</feature>
<feature type="region of interest" description="Disordered" evidence="7">
    <location>
        <begin position="333"/>
        <end position="358"/>
    </location>
</feature>
<proteinExistence type="inferred from homology"/>
<keyword evidence="4 6" id="KW-1133">Transmembrane helix</keyword>
<dbReference type="PANTHER" id="PTHR30221">
    <property type="entry name" value="SMALL-CONDUCTANCE MECHANOSENSITIVE CHANNEL"/>
    <property type="match status" value="1"/>
</dbReference>
<dbReference type="InterPro" id="IPR011066">
    <property type="entry name" value="MscS_channel_C_sf"/>
</dbReference>
<evidence type="ECO:0000256" key="7">
    <source>
        <dbReference type="SAM" id="MobiDB-lite"/>
    </source>
</evidence>
<comment type="similarity">
    <text evidence="6">Belongs to the MscS (TC 1.A.23) family.</text>
</comment>
<evidence type="ECO:0000256" key="4">
    <source>
        <dbReference type="ARBA" id="ARBA00022989"/>
    </source>
</evidence>
<keyword evidence="10" id="KW-1185">Reference proteome</keyword>
<keyword evidence="6" id="KW-0406">Ion transport</keyword>
<dbReference type="EMBL" id="PVNP01000186">
    <property type="protein sequence ID" value="PRO72484.1"/>
    <property type="molecule type" value="Genomic_DNA"/>
</dbReference>
<evidence type="ECO:0000256" key="6">
    <source>
        <dbReference type="RuleBase" id="RU369025"/>
    </source>
</evidence>
<dbReference type="OrthoDB" id="9780668at2"/>
<evidence type="ECO:0000256" key="2">
    <source>
        <dbReference type="ARBA" id="ARBA00022475"/>
    </source>
</evidence>
<keyword evidence="6" id="KW-0813">Transport</keyword>
<evidence type="ECO:0000256" key="1">
    <source>
        <dbReference type="ARBA" id="ARBA00004651"/>
    </source>
</evidence>
<sequence length="358" mass="39206">MCLQPNLFTLFWPLLVSLVLVTLFLSLLNWLLLKRHSHLSGEKKLPRQLTMLVANIVGIIAIVLTLPVSEAIQNQILALIGILLSGMVAFSSTSIMTNVMAGLVLRFNKPFRIGDFVRVNGFSGRVAEMGLLDTEIQTETRELISFANSVLVNSPLTVVRSSGAIISVELSLGYEIHHSKIEKHLLSAASNCGLEDSFVQVIGLGDYSVSYRIAGLLTDVKSMLSARSKLHKAVLDSLHQAGIEIVSPAFTNTRPQEPGSVMIPAAPRKTKFANHEDNRPEAVIFDKAEEAEAVHQDRVALEEQLAALQAALKDANGEDKNLLKEQLEFTRMKLDELNNTQPKQEGSPAPAEQKLASK</sequence>
<evidence type="ECO:0000256" key="5">
    <source>
        <dbReference type="ARBA" id="ARBA00023136"/>
    </source>
</evidence>
<keyword evidence="6" id="KW-0997">Cell inner membrane</keyword>
<feature type="transmembrane region" description="Helical" evidence="6">
    <location>
        <begin position="12"/>
        <end position="33"/>
    </location>
</feature>
<evidence type="ECO:0000259" key="8">
    <source>
        <dbReference type="Pfam" id="PF00924"/>
    </source>
</evidence>
<comment type="caution">
    <text evidence="9">The sequence shown here is derived from an EMBL/GenBank/DDBJ whole genome shotgun (WGS) entry which is preliminary data.</text>
</comment>
<comment type="function">
    <text evidence="6">Mechanosensitive channel that participates in the regulation of osmotic pressure changes within the cell, opening in response to stretch forces in the membrane lipid bilayer, without the need for other proteins. Contributes to normal resistance to hypoosmotic shock. Forms an ion channel of 1.0 nanosiemens conductance with a slight preference for anions.</text>
</comment>
<dbReference type="Pfam" id="PF00924">
    <property type="entry name" value="MS_channel_2nd"/>
    <property type="match status" value="1"/>
</dbReference>
<dbReference type="Gene3D" id="2.30.30.60">
    <property type="match status" value="1"/>
</dbReference>
<keyword evidence="6" id="KW-0407">Ion channel</keyword>
<evidence type="ECO:0000313" key="9">
    <source>
        <dbReference type="EMBL" id="PRO72484.1"/>
    </source>
</evidence>
<reference evidence="10" key="1">
    <citation type="journal article" date="2020" name="Int. J. Syst. Evol. Microbiol.">
        <title>Alteromonas alba sp. nov., a marine bacterium isolated from the seawater of the West Pacific Ocean.</title>
        <authorList>
            <person name="Sun C."/>
            <person name="Wu Y.-H."/>
            <person name="Xamxidin M."/>
            <person name="Cheng H."/>
            <person name="Xu X.-W."/>
        </authorList>
    </citation>
    <scope>NUCLEOTIDE SEQUENCE [LARGE SCALE GENOMIC DNA]</scope>
    <source>
        <strain evidence="10">190</strain>
    </source>
</reference>
<keyword evidence="2" id="KW-1003">Cell membrane</keyword>
<keyword evidence="3 6" id="KW-0812">Transmembrane</keyword>
<feature type="transmembrane region" description="Helical" evidence="6">
    <location>
        <begin position="45"/>
        <end position="64"/>
    </location>
</feature>
<comment type="caution">
    <text evidence="6">Lacks conserved residue(s) required for the propagation of feature annotation.</text>
</comment>
<dbReference type="GO" id="GO:0008381">
    <property type="term" value="F:mechanosensitive monoatomic ion channel activity"/>
    <property type="evidence" value="ECO:0007669"/>
    <property type="project" value="InterPro"/>
</dbReference>
<dbReference type="SUPFAM" id="SSF82689">
    <property type="entry name" value="Mechanosensitive channel protein MscS (YggB), C-terminal domain"/>
    <property type="match status" value="1"/>
</dbReference>
<dbReference type="Proteomes" id="UP000238949">
    <property type="component" value="Unassembled WGS sequence"/>
</dbReference>
<gene>
    <name evidence="9" type="ORF">C6Y40_16380</name>
</gene>
<comment type="subcellular location">
    <subcellularLocation>
        <location evidence="6">Cell inner membrane</location>
        <topology evidence="6">Multi-pass membrane protein</topology>
    </subcellularLocation>
    <subcellularLocation>
        <location evidence="1">Cell membrane</location>
        <topology evidence="1">Multi-pass membrane protein</topology>
    </subcellularLocation>
</comment>
<keyword evidence="5 6" id="KW-0472">Membrane</keyword>
<protein>
    <recommendedName>
        <fullName evidence="6">Small-conductance mechanosensitive channel</fullName>
    </recommendedName>
</protein>
<dbReference type="PANTHER" id="PTHR30221:SF18">
    <property type="entry name" value="SLL0590 PROTEIN"/>
    <property type="match status" value="1"/>
</dbReference>
<name>A0A2S9V7S4_9ALTE</name>
<dbReference type="InterPro" id="IPR006685">
    <property type="entry name" value="MscS_channel_2nd"/>
</dbReference>
<organism evidence="9 10">
    <name type="scientific">Alteromonas alba</name>
    <dbReference type="NCBI Taxonomy" id="2079529"/>
    <lineage>
        <taxon>Bacteria</taxon>
        <taxon>Pseudomonadati</taxon>
        <taxon>Pseudomonadota</taxon>
        <taxon>Gammaproteobacteria</taxon>
        <taxon>Alteromonadales</taxon>
        <taxon>Alteromonadaceae</taxon>
        <taxon>Alteromonas/Salinimonas group</taxon>
        <taxon>Alteromonas</taxon>
    </lineage>
</organism>
<dbReference type="AlphaFoldDB" id="A0A2S9V7S4"/>
<evidence type="ECO:0000313" key="10">
    <source>
        <dbReference type="Proteomes" id="UP000238949"/>
    </source>
</evidence>
<dbReference type="InterPro" id="IPR010920">
    <property type="entry name" value="LSM_dom_sf"/>
</dbReference>
<dbReference type="InterPro" id="IPR045275">
    <property type="entry name" value="MscS_archaea/bacteria_type"/>
</dbReference>
<evidence type="ECO:0000256" key="3">
    <source>
        <dbReference type="ARBA" id="ARBA00022692"/>
    </source>
</evidence>
<feature type="domain" description="Mechanosensitive ion channel MscS" evidence="8">
    <location>
        <begin position="95"/>
        <end position="155"/>
    </location>
</feature>
<dbReference type="SUPFAM" id="SSF50182">
    <property type="entry name" value="Sm-like ribonucleoproteins"/>
    <property type="match status" value="1"/>
</dbReference>
<dbReference type="InterPro" id="IPR023408">
    <property type="entry name" value="MscS_beta-dom_sf"/>
</dbReference>
<comment type="subunit">
    <text evidence="6">Homoheptamer.</text>
</comment>